<accession>A0A0E2E2N1</accession>
<feature type="transmembrane region" description="Helical" evidence="1">
    <location>
        <begin position="267"/>
        <end position="285"/>
    </location>
</feature>
<feature type="transmembrane region" description="Helical" evidence="1">
    <location>
        <begin position="175"/>
        <end position="196"/>
    </location>
</feature>
<keyword evidence="1" id="KW-0472">Membrane</keyword>
<protein>
    <recommendedName>
        <fullName evidence="3">Membrane transporter protein</fullName>
    </recommendedName>
</protein>
<proteinExistence type="predicted"/>
<name>A0A0E2E2N1_TREDN</name>
<evidence type="ECO:0008006" key="3">
    <source>
        <dbReference type="Google" id="ProtNLM"/>
    </source>
</evidence>
<dbReference type="HOGENOM" id="CLU_040170_0_0_12"/>
<dbReference type="RefSeq" id="WP_002681792.1">
    <property type="nucleotide sequence ID" value="NZ_CM001795.1"/>
</dbReference>
<dbReference type="PANTHER" id="PTHR43483">
    <property type="entry name" value="MEMBRANE TRANSPORTER PROTEIN HI_0806-RELATED"/>
    <property type="match status" value="1"/>
</dbReference>
<gene>
    <name evidence="2" type="ORF">HMPREF9726_02022</name>
</gene>
<keyword evidence="1" id="KW-1133">Transmembrane helix</keyword>
<keyword evidence="1" id="KW-0812">Transmembrane</keyword>
<comment type="caution">
    <text evidence="2">The sequence shown here is derived from an EMBL/GenBank/DDBJ whole genome shotgun (WGS) entry which is preliminary data.</text>
</comment>
<dbReference type="EMBL" id="AGDV01000020">
    <property type="protein sequence ID" value="EMB31642.1"/>
    <property type="molecule type" value="Genomic_DNA"/>
</dbReference>
<organism evidence="2">
    <name type="scientific">Treponema denticola H-22</name>
    <dbReference type="NCBI Taxonomy" id="999432"/>
    <lineage>
        <taxon>Bacteria</taxon>
        <taxon>Pseudomonadati</taxon>
        <taxon>Spirochaetota</taxon>
        <taxon>Spirochaetia</taxon>
        <taxon>Spirochaetales</taxon>
        <taxon>Treponemataceae</taxon>
        <taxon>Treponema</taxon>
    </lineage>
</organism>
<dbReference type="PATRIC" id="fig|999432.5.peg.2100"/>
<feature type="transmembrane region" description="Helical" evidence="1">
    <location>
        <begin position="242"/>
        <end position="261"/>
    </location>
</feature>
<feature type="transmembrane region" description="Helical" evidence="1">
    <location>
        <begin position="6"/>
        <end position="23"/>
    </location>
</feature>
<reference evidence="2" key="1">
    <citation type="submission" date="2012-01" db="EMBL/GenBank/DDBJ databases">
        <title>The Genome Sequence of Treponema denticola H-22.</title>
        <authorList>
            <consortium name="The Broad Institute Genome Sequencing Platform"/>
            <person name="Earl A."/>
            <person name="Ward D."/>
            <person name="Feldgarden M."/>
            <person name="Gevers D."/>
            <person name="Blanton J.M."/>
            <person name="Fenno C.J."/>
            <person name="Baranova O.V."/>
            <person name="Mathney J."/>
            <person name="Dewhirst F.E."/>
            <person name="Izard J."/>
            <person name="Young S.K."/>
            <person name="Zeng Q."/>
            <person name="Gargeya S."/>
            <person name="Fitzgerald M."/>
            <person name="Haas B."/>
            <person name="Abouelleil A."/>
            <person name="Alvarado L."/>
            <person name="Arachchi H.M."/>
            <person name="Berlin A."/>
            <person name="Chapman S.B."/>
            <person name="Gearin G."/>
            <person name="Goldberg J."/>
            <person name="Griggs A."/>
            <person name="Gujja S."/>
            <person name="Hansen M."/>
            <person name="Heiman D."/>
            <person name="Howarth C."/>
            <person name="Larimer J."/>
            <person name="Lui A."/>
            <person name="MacDonald P.J.P."/>
            <person name="McCowen C."/>
            <person name="Montmayeur A."/>
            <person name="Murphy C."/>
            <person name="Neiman D."/>
            <person name="Pearson M."/>
            <person name="Priest M."/>
            <person name="Roberts A."/>
            <person name="Saif S."/>
            <person name="Shea T."/>
            <person name="Sisk P."/>
            <person name="Stolte C."/>
            <person name="Sykes S."/>
            <person name="Wortman J."/>
            <person name="Nusbaum C."/>
            <person name="Birren B."/>
        </authorList>
    </citation>
    <scope>NUCLEOTIDE SEQUENCE [LARGE SCALE GENOMIC DNA]</scope>
    <source>
        <strain evidence="2">H-22</strain>
    </source>
</reference>
<evidence type="ECO:0000256" key="1">
    <source>
        <dbReference type="SAM" id="Phobius"/>
    </source>
</evidence>
<sequence length="296" mass="32735">MLKDYILYIILGGIIIVNGLFAVRFFIDYWKHRREAKEEPGHPILICCSSFVLYFLSTFGVSDYALSTAFYRATKWVDDKKLPGTLNTQCVLPVAVMALAYINSIEVDILTLVLCIVSQTLGSYILPRFVVKFPIKIIRRVIGFGLLGATVLILLGKMNLLPIGGELTGLTGIKLWVTVVLFAVFGAMNTIGIGSYPVTMLTVYAMGLNPVIAFPIMMGACTFSVPVGSMEYVRLGQYARKITFISSFVGILGVLLAVFVVKSMNISMLQWLVAAILVYSGVTMLHQEYGRKKQQE</sequence>
<feature type="transmembrane region" description="Helical" evidence="1">
    <location>
        <begin position="86"/>
        <end position="102"/>
    </location>
</feature>
<feature type="transmembrane region" description="Helical" evidence="1">
    <location>
        <begin position="208"/>
        <end position="230"/>
    </location>
</feature>
<dbReference type="Proteomes" id="UP000011705">
    <property type="component" value="Chromosome"/>
</dbReference>
<feature type="transmembrane region" description="Helical" evidence="1">
    <location>
        <begin position="137"/>
        <end position="155"/>
    </location>
</feature>
<evidence type="ECO:0000313" key="2">
    <source>
        <dbReference type="EMBL" id="EMB31642.1"/>
    </source>
</evidence>
<feature type="transmembrane region" description="Helical" evidence="1">
    <location>
        <begin position="44"/>
        <end position="66"/>
    </location>
</feature>
<dbReference type="PANTHER" id="PTHR43483:SF3">
    <property type="entry name" value="MEMBRANE TRANSPORTER PROTEIN HI_0806-RELATED"/>
    <property type="match status" value="1"/>
</dbReference>
<dbReference type="GeneID" id="2739165"/>
<feature type="transmembrane region" description="Helical" evidence="1">
    <location>
        <begin position="109"/>
        <end position="131"/>
    </location>
</feature>
<dbReference type="AlphaFoldDB" id="A0A0E2E2N1"/>